<reference evidence="3 4" key="1">
    <citation type="journal article" date="2014" name="Int. J. Syst. Evol. Microbiol.">
        <title>Complete genome sequence of Corynebacterium casei LMG S-19264T (=DSM 44701T), isolated from a smear-ripened cheese.</title>
        <authorList>
            <consortium name="US DOE Joint Genome Institute (JGI-PGF)"/>
            <person name="Walter F."/>
            <person name="Albersmeier A."/>
            <person name="Kalinowski J."/>
            <person name="Ruckert C."/>
        </authorList>
    </citation>
    <scope>NUCLEOTIDE SEQUENCE [LARGE SCALE GENOMIC DNA]</scope>
    <source>
        <strain evidence="3 4">KCTC 19473</strain>
    </source>
</reference>
<dbReference type="Gene3D" id="3.40.50.300">
    <property type="entry name" value="P-loop containing nucleotide triphosphate hydrolases"/>
    <property type="match status" value="1"/>
</dbReference>
<dbReference type="SUPFAM" id="SSF52540">
    <property type="entry name" value="P-loop containing nucleoside triphosphate hydrolases"/>
    <property type="match status" value="1"/>
</dbReference>
<name>A0A919CHD1_9ACTN</name>
<keyword evidence="4" id="KW-1185">Reference proteome</keyword>
<sequence>MRWRVPRALPVPPQKRPLVCPYCYADFPARRIRFRCTGLPGPRGRRCEPVEDAALRTHLGRREVLPPVFDADGRRGHAICTGCRGRTGRQVCPVCHAQLPVRFARIRGRLIALVGAREVGKTVFMTVLVHELMNRVGSRLGASVGGSDDRTRQRFVADHEAPLYDRATLLQATRPTGLVREPLVFRFTTRNRAPWGVRSPRHTLLSFFDTAGEDLTSQESVAAHLRYLDRADGIVLLVDPLRLAGVRDLLGPGTDLPPPAGPGEDPLHVLERVTEALVLGRAPTRRWVEVPLAVCVTKLDVLREHLDDGSPLRRPQPDAAHPGAADGQDVHAQIQQLLHRWGGGGIDDHVRTHYRRARYFGVSALGADPGPGRRVHGGVRPYRVADPFLWLLGEFGVVPGRPGGSGTPGPFT</sequence>
<dbReference type="InterPro" id="IPR027417">
    <property type="entry name" value="P-loop_NTPase"/>
</dbReference>
<organism evidence="3 4">
    <name type="scientific">Nocardiopsis kunsanensis</name>
    <dbReference type="NCBI Taxonomy" id="141693"/>
    <lineage>
        <taxon>Bacteria</taxon>
        <taxon>Bacillati</taxon>
        <taxon>Actinomycetota</taxon>
        <taxon>Actinomycetes</taxon>
        <taxon>Streptosporangiales</taxon>
        <taxon>Nocardiopsidaceae</taxon>
        <taxon>Nocardiopsis</taxon>
    </lineage>
</organism>
<dbReference type="EMBL" id="BMXL01000005">
    <property type="protein sequence ID" value="GHD21697.1"/>
    <property type="molecule type" value="Genomic_DNA"/>
</dbReference>
<dbReference type="Proteomes" id="UP000654947">
    <property type="component" value="Unassembled WGS sequence"/>
</dbReference>
<dbReference type="RefSeq" id="WP_040699111.1">
    <property type="nucleotide sequence ID" value="NZ_BMXL01000005.1"/>
</dbReference>
<evidence type="ECO:0000259" key="2">
    <source>
        <dbReference type="Pfam" id="PF19993"/>
    </source>
</evidence>
<dbReference type="AlphaFoldDB" id="A0A919CHD1"/>
<dbReference type="InterPro" id="IPR045528">
    <property type="entry name" value="DO-GTPase2"/>
</dbReference>
<gene>
    <name evidence="3" type="ORF">GCM10007147_15420</name>
</gene>
<evidence type="ECO:0000313" key="3">
    <source>
        <dbReference type="EMBL" id="GHD21697.1"/>
    </source>
</evidence>
<evidence type="ECO:0000256" key="1">
    <source>
        <dbReference type="SAM" id="MobiDB-lite"/>
    </source>
</evidence>
<evidence type="ECO:0000313" key="4">
    <source>
        <dbReference type="Proteomes" id="UP000654947"/>
    </source>
</evidence>
<comment type="caution">
    <text evidence="3">The sequence shown here is derived from an EMBL/GenBank/DDBJ whole genome shotgun (WGS) entry which is preliminary data.</text>
</comment>
<dbReference type="Pfam" id="PF19993">
    <property type="entry name" value="DO-GTPase2"/>
    <property type="match status" value="1"/>
</dbReference>
<accession>A0A919CHD1</accession>
<feature type="region of interest" description="Disordered" evidence="1">
    <location>
        <begin position="307"/>
        <end position="327"/>
    </location>
</feature>
<feature type="domain" description="Double-GTPase 2" evidence="2">
    <location>
        <begin position="109"/>
        <end position="244"/>
    </location>
</feature>
<protein>
    <recommendedName>
        <fullName evidence="2">Double-GTPase 2 domain-containing protein</fullName>
    </recommendedName>
</protein>
<proteinExistence type="predicted"/>